<comment type="caution">
    <text evidence="1">The sequence shown here is derived from an EMBL/GenBank/DDBJ whole genome shotgun (WGS) entry which is preliminary data.</text>
</comment>
<gene>
    <name evidence="1" type="ORF">GCM10009843_30470</name>
</gene>
<keyword evidence="2" id="KW-1185">Reference proteome</keyword>
<dbReference type="RefSeq" id="WP_344304648.1">
    <property type="nucleotide sequence ID" value="NZ_BAAAQQ010000013.1"/>
</dbReference>
<proteinExistence type="predicted"/>
<protein>
    <submittedName>
        <fullName evidence="1">Uncharacterized protein</fullName>
    </submittedName>
</protein>
<dbReference type="Proteomes" id="UP001500575">
    <property type="component" value="Unassembled WGS sequence"/>
</dbReference>
<dbReference type="EMBL" id="BAAAQQ010000013">
    <property type="protein sequence ID" value="GAA2129169.1"/>
    <property type="molecule type" value="Genomic_DNA"/>
</dbReference>
<sequence length="132" mass="14273">MTNMESRNHSKSFLQKPQEYLDSAQDNLDLERATPAAGDAIHAGISAKDAIVTALTGQTSKAKDHAKAAKELRQALGAHRDAAAAEKALRELISMKGEVEYGATLISLAKAKPLVRRAMVLVEIANELVWRP</sequence>
<reference evidence="1 2" key="1">
    <citation type="journal article" date="2019" name="Int. J. Syst. Evol. Microbiol.">
        <title>The Global Catalogue of Microorganisms (GCM) 10K type strain sequencing project: providing services to taxonomists for standard genome sequencing and annotation.</title>
        <authorList>
            <consortium name="The Broad Institute Genomics Platform"/>
            <consortium name="The Broad Institute Genome Sequencing Center for Infectious Disease"/>
            <person name="Wu L."/>
            <person name="Ma J."/>
        </authorList>
    </citation>
    <scope>NUCLEOTIDE SEQUENCE [LARGE SCALE GENOMIC DNA]</scope>
    <source>
        <strain evidence="1 2">JCM 16021</strain>
    </source>
</reference>
<name>A0ABN2YL54_9ACTN</name>
<evidence type="ECO:0000313" key="2">
    <source>
        <dbReference type="Proteomes" id="UP001500575"/>
    </source>
</evidence>
<accession>A0ABN2YL54</accession>
<organism evidence="1 2">
    <name type="scientific">Nocardioides bigeumensis</name>
    <dbReference type="NCBI Taxonomy" id="433657"/>
    <lineage>
        <taxon>Bacteria</taxon>
        <taxon>Bacillati</taxon>
        <taxon>Actinomycetota</taxon>
        <taxon>Actinomycetes</taxon>
        <taxon>Propionibacteriales</taxon>
        <taxon>Nocardioidaceae</taxon>
        <taxon>Nocardioides</taxon>
    </lineage>
</organism>
<evidence type="ECO:0000313" key="1">
    <source>
        <dbReference type="EMBL" id="GAA2129169.1"/>
    </source>
</evidence>